<dbReference type="PANTHER" id="PTHR16026:SF0">
    <property type="entry name" value="CARTILAGE ACIDIC PROTEIN 1"/>
    <property type="match status" value="1"/>
</dbReference>
<organism evidence="5 6">
    <name type="scientific">Flavivirga spongiicola</name>
    <dbReference type="NCBI Taxonomy" id="421621"/>
    <lineage>
        <taxon>Bacteria</taxon>
        <taxon>Pseudomonadati</taxon>
        <taxon>Bacteroidota</taxon>
        <taxon>Flavobacteriia</taxon>
        <taxon>Flavobacteriales</taxon>
        <taxon>Flavobacteriaceae</taxon>
        <taxon>Flavivirga</taxon>
    </lineage>
</organism>
<dbReference type="InterPro" id="IPR011519">
    <property type="entry name" value="UnbV_ASPIC"/>
</dbReference>
<keyword evidence="6" id="KW-1185">Reference proteome</keyword>
<accession>A0ABU7XQN8</accession>
<dbReference type="Gene3D" id="2.130.10.130">
    <property type="entry name" value="Integrin alpha, N-terminal"/>
    <property type="match status" value="5"/>
</dbReference>
<comment type="caution">
    <text evidence="5">The sequence shown here is derived from an EMBL/GenBank/DDBJ whole genome shotgun (WGS) entry which is preliminary data.</text>
</comment>
<dbReference type="RefSeq" id="WP_303305397.1">
    <property type="nucleotide sequence ID" value="NZ_JAODOP010000004.1"/>
</dbReference>
<evidence type="ECO:0000313" key="5">
    <source>
        <dbReference type="EMBL" id="MEF3833047.1"/>
    </source>
</evidence>
<dbReference type="InterPro" id="IPR013519">
    <property type="entry name" value="Int_alpha_beta-p"/>
</dbReference>
<dbReference type="InterPro" id="IPR013517">
    <property type="entry name" value="FG-GAP"/>
</dbReference>
<name>A0ABU7XQN8_9FLAO</name>
<evidence type="ECO:0000313" key="6">
    <source>
        <dbReference type="Proteomes" id="UP001337305"/>
    </source>
</evidence>
<protein>
    <submittedName>
        <fullName evidence="5">FG-GAP-like repeat-containing protein</fullName>
    </submittedName>
</protein>
<sequence length="1136" mass="129323">MKKNKFQIPFINSEFRYSQWYKCGIKPLDFYLFTLIITVMFSCAKKEEKIAVNTLFEKIPSTYSKIDFSNNIYEDEYMNAFIYEYFYNGAGLAVGDINNDGLDDIYFTSNLETNRLYLNKGELKFQDITESSKTEGGEGWTTGTNMVDINNDGLLDIYVCKSGPFQKSEILENELYINKGLDEKGIPVFEEEAAKYGLNDLSYSIQSVFFDFDRDGDLDMYLMNHNPQTLKEGILENEGSSKFSEIGDKFYINENGKYLNKTLEVGIFSNQISYGLGVGVSDLNLDGWPDLYISNDYEEHDYMYINQKNGTFKEVVKRATKHISNFSMGNDIADFDNDGYTDIMTLDMVAEDNYGIKTSMASMSVEKFHEGVKAGRHFQYMYNTLQKHTSYIDSTNTPFYSEIGQIAGISNTDWSWAPLFADFDNDGNKDIFITNGIKRDFRNKDFFTNMKAFSKKNKDAFNNPEKLNFLISKTPNRPYKNYFYQNSGDLKFKNTSDIWLENNTKGYSNGAAYADLDNDGDLDLIINNVDEKATILKNNSNLLTDNSYLKLEFKGLQNNTKGIGAKAILYTNKGQQVYENYVVRGYLSSVSPKINIGIPKNTQVDSLKIIWPTGKAQNIQINDLNKTYTIHYDIASLNLTEPSYIKNRKTLFTLDNISTDLKHIENIYDDYKHQLLLPHKLSQFGPAIAIGDVNGDGTDDIYLGQSTGEASQLFIQNKQGEFIKHQTFTKDAIFEDVDAKFLDLDKDGDLDLYVASGGNEFEENASNYTDRLYENKSGKFIKREDLLPVNIHISSSKISVNDFNNDGYPDLFVGGRHTPHQYPSPTNSYILMNKKGVLVDVTESHAPELKQIGLVTDAAWTDYDNDNDNDLLIVGEWMAPTLFENKNGTFTKIESTFLDSLSGWYNSIEPVDLDNDGDDDYIIGNLGENYKYKANTEEPFEMYYHDFDDNGSKDIVLGYYNFGKLYPVRGKECSSQQVPKIKKIKPTYHDFGNSTIKDIYGDNYLKSALHLSSYNFKSGILKNNGNGNFDFIPLPEIAQISSINDILIKDINNDAKKDIIIAGNLFVSEIETPRNDAGYGIVLLNNDNFNFSYMNADQSGLFIPFDSKNINWIQIRNDIYLMSGNNNDNVSTFKLN</sequence>
<dbReference type="InterPro" id="IPR027039">
    <property type="entry name" value="Crtac1"/>
</dbReference>
<dbReference type="Pfam" id="PF13517">
    <property type="entry name" value="FG-GAP_3"/>
    <property type="match status" value="5"/>
</dbReference>
<keyword evidence="3" id="KW-0325">Glycoprotein</keyword>
<dbReference type="SUPFAM" id="SSF69318">
    <property type="entry name" value="Integrin alpha N-terminal domain"/>
    <property type="match status" value="3"/>
</dbReference>
<evidence type="ECO:0000259" key="4">
    <source>
        <dbReference type="Pfam" id="PF07593"/>
    </source>
</evidence>
<dbReference type="Pfam" id="PF07593">
    <property type="entry name" value="UnbV_ASPIC"/>
    <property type="match status" value="1"/>
</dbReference>
<dbReference type="EMBL" id="JAODOP010000004">
    <property type="protein sequence ID" value="MEF3833047.1"/>
    <property type="molecule type" value="Genomic_DNA"/>
</dbReference>
<gene>
    <name evidence="5" type="ORF">N1F79_07885</name>
</gene>
<keyword evidence="2" id="KW-0677">Repeat</keyword>
<evidence type="ECO:0000256" key="3">
    <source>
        <dbReference type="ARBA" id="ARBA00023180"/>
    </source>
</evidence>
<feature type="domain" description="ASPIC/UnbV" evidence="4">
    <location>
        <begin position="562"/>
        <end position="629"/>
    </location>
</feature>
<dbReference type="InterPro" id="IPR028994">
    <property type="entry name" value="Integrin_alpha_N"/>
</dbReference>
<evidence type="ECO:0000256" key="2">
    <source>
        <dbReference type="ARBA" id="ARBA00022737"/>
    </source>
</evidence>
<keyword evidence="1" id="KW-0732">Signal</keyword>
<evidence type="ECO:0000256" key="1">
    <source>
        <dbReference type="ARBA" id="ARBA00022729"/>
    </source>
</evidence>
<dbReference type="PANTHER" id="PTHR16026">
    <property type="entry name" value="CARTILAGE ACIDIC PROTEIN 1"/>
    <property type="match status" value="1"/>
</dbReference>
<reference evidence="5 6" key="1">
    <citation type="submission" date="2022-09" db="EMBL/GenBank/DDBJ databases">
        <title>Genome sequencing of Flavivirga sp. MEBiC05379.</title>
        <authorList>
            <person name="Oh H.-M."/>
            <person name="Kwon K.K."/>
            <person name="Park M.J."/>
            <person name="Yang S.-H."/>
        </authorList>
    </citation>
    <scope>NUCLEOTIDE SEQUENCE [LARGE SCALE GENOMIC DNA]</scope>
    <source>
        <strain evidence="5 6">MEBiC05379</strain>
    </source>
</reference>
<dbReference type="SMART" id="SM00191">
    <property type="entry name" value="Int_alpha"/>
    <property type="match status" value="3"/>
</dbReference>
<proteinExistence type="predicted"/>
<dbReference type="Proteomes" id="UP001337305">
    <property type="component" value="Unassembled WGS sequence"/>
</dbReference>